<feature type="coiled-coil region" evidence="1">
    <location>
        <begin position="394"/>
        <end position="428"/>
    </location>
</feature>
<organism evidence="4 5">
    <name type="scientific">Marinifilum caeruleilacunae</name>
    <dbReference type="NCBI Taxonomy" id="2499076"/>
    <lineage>
        <taxon>Bacteria</taxon>
        <taxon>Pseudomonadati</taxon>
        <taxon>Bacteroidota</taxon>
        <taxon>Bacteroidia</taxon>
        <taxon>Marinilabiliales</taxon>
        <taxon>Marinifilaceae</taxon>
    </lineage>
</organism>
<evidence type="ECO:0000256" key="2">
    <source>
        <dbReference type="SAM" id="Phobius"/>
    </source>
</evidence>
<sequence>MNLIVRICFVFILLSFVTKASGSIVSINLAGPNEKIDIYREVEMLLEDGDSSFDWQRLKKANFKKPEKLWFYGAVKGKTLWMRFKLKNTSIENFIYFFTLKNGYLGSGQVFLAGTDGIQKLYHHSYSTLKKKDRIIHYPTWKIQIPKQDSLEVYVKISDNAKRTRIRCSLKGEQDFYSYGFSVFASLAGFFFLFIVYIFFLIYLTVFTKQFYVLFYAVYLLSFSVDFLAYHGIGQSFIWIEHVFWVHNIRSMSHALSIASISFFLYKFYKMHDAPKWVLIFFLASGILFLVLLSLYGFKYGLGGMINLYRYVWRAIKYYSIILVFIHVWLALKRIVPFYLPLVFIFHILCSYAYANFIFPYTKSAVLNWLIYEMYFISLSFELAVWSYYIVRKIKSIKQINDTLQVNIEKLQSKIASLKFRIEKQKTETIRLKSKALVVIKDIQYIKSDGAYLDLFLSGQSRPEVDRNSLKNILEELPSQYFLQIHRSVIVNIIAIKSIYFDRLILKNGVELSISRKYKSIVFDSFKGNMA</sequence>
<dbReference type="Pfam" id="PF04397">
    <property type="entry name" value="LytTR"/>
    <property type="match status" value="1"/>
</dbReference>
<dbReference type="EMBL" id="RZNH01000056">
    <property type="protein sequence ID" value="NOU62190.1"/>
    <property type="molecule type" value="Genomic_DNA"/>
</dbReference>
<dbReference type="Gene3D" id="2.60.40.2380">
    <property type="match status" value="1"/>
</dbReference>
<protein>
    <recommendedName>
        <fullName evidence="3">HTH LytTR-type domain-containing protein</fullName>
    </recommendedName>
</protein>
<feature type="transmembrane region" description="Helical" evidence="2">
    <location>
        <begin position="369"/>
        <end position="391"/>
    </location>
</feature>
<reference evidence="4 5" key="1">
    <citation type="submission" date="2018-12" db="EMBL/GenBank/DDBJ databases">
        <title>Marinifilum JC070 sp. nov., a marine bacterium isolated from Yongle Blue Hole in the South China Sea.</title>
        <authorList>
            <person name="Fu T."/>
        </authorList>
    </citation>
    <scope>NUCLEOTIDE SEQUENCE [LARGE SCALE GENOMIC DNA]</scope>
    <source>
        <strain evidence="4 5">JC070</strain>
    </source>
</reference>
<dbReference type="PROSITE" id="PS50930">
    <property type="entry name" value="HTH_LYTTR"/>
    <property type="match status" value="1"/>
</dbReference>
<name>A0ABX1X199_9BACT</name>
<evidence type="ECO:0000256" key="1">
    <source>
        <dbReference type="SAM" id="Coils"/>
    </source>
</evidence>
<dbReference type="SMART" id="SM00850">
    <property type="entry name" value="LytTR"/>
    <property type="match status" value="1"/>
</dbReference>
<proteinExistence type="predicted"/>
<keyword evidence="1" id="KW-0175">Coiled coil</keyword>
<feature type="transmembrane region" description="Helical" evidence="2">
    <location>
        <begin position="277"/>
        <end position="296"/>
    </location>
</feature>
<feature type="transmembrane region" description="Helical" evidence="2">
    <location>
        <begin position="316"/>
        <end position="332"/>
    </location>
</feature>
<dbReference type="InterPro" id="IPR011622">
    <property type="entry name" value="7TMR_DISM_rcpt_extracell_dom2"/>
</dbReference>
<dbReference type="RefSeq" id="WP_171597449.1">
    <property type="nucleotide sequence ID" value="NZ_RZNH01000056.1"/>
</dbReference>
<dbReference type="InterPro" id="IPR046947">
    <property type="entry name" value="LytR-like"/>
</dbReference>
<dbReference type="Pfam" id="PF07696">
    <property type="entry name" value="7TMR-DISMED2"/>
    <property type="match status" value="1"/>
</dbReference>
<keyword evidence="2" id="KW-1133">Transmembrane helix</keyword>
<evidence type="ECO:0000259" key="3">
    <source>
        <dbReference type="PROSITE" id="PS50930"/>
    </source>
</evidence>
<dbReference type="PANTHER" id="PTHR37299">
    <property type="entry name" value="TRANSCRIPTIONAL REGULATOR-RELATED"/>
    <property type="match status" value="1"/>
</dbReference>
<dbReference type="InterPro" id="IPR007492">
    <property type="entry name" value="LytTR_DNA-bd_dom"/>
</dbReference>
<feature type="transmembrane region" description="Helical" evidence="2">
    <location>
        <begin position="176"/>
        <end position="204"/>
    </location>
</feature>
<dbReference type="Gene3D" id="2.40.50.1020">
    <property type="entry name" value="LytTr DNA-binding domain"/>
    <property type="match status" value="1"/>
</dbReference>
<keyword evidence="2" id="KW-0812">Transmembrane</keyword>
<comment type="caution">
    <text evidence="4">The sequence shown here is derived from an EMBL/GenBank/DDBJ whole genome shotgun (WGS) entry which is preliminary data.</text>
</comment>
<keyword evidence="5" id="KW-1185">Reference proteome</keyword>
<dbReference type="PANTHER" id="PTHR37299:SF1">
    <property type="entry name" value="STAGE 0 SPORULATION PROTEIN A HOMOLOG"/>
    <property type="match status" value="1"/>
</dbReference>
<keyword evidence="2" id="KW-0472">Membrane</keyword>
<feature type="transmembrane region" description="Helical" evidence="2">
    <location>
        <begin position="245"/>
        <end position="265"/>
    </location>
</feature>
<gene>
    <name evidence="4" type="ORF">ELS83_20525</name>
</gene>
<feature type="transmembrane region" description="Helical" evidence="2">
    <location>
        <begin position="211"/>
        <end position="233"/>
    </location>
</feature>
<feature type="transmembrane region" description="Helical" evidence="2">
    <location>
        <begin position="339"/>
        <end position="357"/>
    </location>
</feature>
<accession>A0ABX1X199</accession>
<evidence type="ECO:0000313" key="5">
    <source>
        <dbReference type="Proteomes" id="UP000732105"/>
    </source>
</evidence>
<evidence type="ECO:0000313" key="4">
    <source>
        <dbReference type="EMBL" id="NOU62190.1"/>
    </source>
</evidence>
<dbReference type="Proteomes" id="UP000732105">
    <property type="component" value="Unassembled WGS sequence"/>
</dbReference>
<feature type="domain" description="HTH LytTR-type" evidence="3">
    <location>
        <begin position="437"/>
        <end position="518"/>
    </location>
</feature>